<reference evidence="3 4" key="1">
    <citation type="journal article" date="2015" name="Genome Biol. Evol.">
        <title>Comparative Genomics of a Bacterivorous Green Alga Reveals Evolutionary Causalities and Consequences of Phago-Mixotrophic Mode of Nutrition.</title>
        <authorList>
            <person name="Burns J.A."/>
            <person name="Paasch A."/>
            <person name="Narechania A."/>
            <person name="Kim E."/>
        </authorList>
    </citation>
    <scope>NUCLEOTIDE SEQUENCE [LARGE SCALE GENOMIC DNA]</scope>
    <source>
        <strain evidence="3">PLY_AMNH</strain>
    </source>
</reference>
<feature type="compositionally biased region" description="Polar residues" evidence="1">
    <location>
        <begin position="94"/>
        <end position="103"/>
    </location>
</feature>
<feature type="compositionally biased region" description="Basic and acidic residues" evidence="1">
    <location>
        <begin position="412"/>
        <end position="429"/>
    </location>
</feature>
<feature type="region of interest" description="Disordered" evidence="1">
    <location>
        <begin position="308"/>
        <end position="335"/>
    </location>
</feature>
<feature type="compositionally biased region" description="Low complexity" evidence="1">
    <location>
        <begin position="43"/>
        <end position="63"/>
    </location>
</feature>
<organism evidence="3 4">
    <name type="scientific">Cymbomonas tetramitiformis</name>
    <dbReference type="NCBI Taxonomy" id="36881"/>
    <lineage>
        <taxon>Eukaryota</taxon>
        <taxon>Viridiplantae</taxon>
        <taxon>Chlorophyta</taxon>
        <taxon>Pyramimonadophyceae</taxon>
        <taxon>Pyramimonadales</taxon>
        <taxon>Pyramimonadaceae</taxon>
        <taxon>Cymbomonas</taxon>
    </lineage>
</organism>
<feature type="compositionally biased region" description="Basic and acidic residues" evidence="1">
    <location>
        <begin position="107"/>
        <end position="127"/>
    </location>
</feature>
<dbReference type="EMBL" id="LGRX02018456">
    <property type="protein sequence ID" value="KAK3259793.1"/>
    <property type="molecule type" value="Genomic_DNA"/>
</dbReference>
<reference evidence="3" key="2">
    <citation type="submission" date="2023-06" db="EMBL/GenBank/DDBJ databases">
        <title>Long-read-based genome assembly of the green algal bacterivore Cymbomonas tetramitiformis.</title>
        <authorList>
            <person name="Gyaltshen Y."/>
            <person name="Rozenberg A."/>
            <person name="Paasch A."/>
            <person name="Burns J.A."/>
            <person name="Warring S."/>
            <person name="Larson R."/>
            <person name="Maurer-Alcala X."/>
            <person name="Dacks J."/>
            <person name="Kim E."/>
        </authorList>
    </citation>
    <scope>NUCLEOTIDE SEQUENCE</scope>
    <source>
        <strain evidence="3">PLY_AMNH</strain>
    </source>
</reference>
<feature type="compositionally biased region" description="Polar residues" evidence="1">
    <location>
        <begin position="64"/>
        <end position="73"/>
    </location>
</feature>
<evidence type="ECO:0000313" key="3">
    <source>
        <dbReference type="EMBL" id="KAK3259793.1"/>
    </source>
</evidence>
<feature type="compositionally biased region" description="Acidic residues" evidence="1">
    <location>
        <begin position="324"/>
        <end position="335"/>
    </location>
</feature>
<name>A0AAE0FHI9_9CHLO</name>
<dbReference type="Proteomes" id="UP001190700">
    <property type="component" value="Unassembled WGS sequence"/>
</dbReference>
<evidence type="ECO:0000256" key="1">
    <source>
        <dbReference type="SAM" id="MobiDB-lite"/>
    </source>
</evidence>
<protein>
    <submittedName>
        <fullName evidence="3">Uncharacterized protein</fullName>
    </submittedName>
</protein>
<dbReference type="EMBL" id="LGRX02018734">
    <property type="protein sequence ID" value="KAK3259449.1"/>
    <property type="molecule type" value="Genomic_DNA"/>
</dbReference>
<keyword evidence="4" id="KW-1185">Reference proteome</keyword>
<evidence type="ECO:0000313" key="2">
    <source>
        <dbReference type="EMBL" id="KAK3259449.1"/>
    </source>
</evidence>
<proteinExistence type="predicted"/>
<feature type="compositionally biased region" description="Basic and acidic residues" evidence="1">
    <location>
        <begin position="142"/>
        <end position="157"/>
    </location>
</feature>
<dbReference type="AlphaFoldDB" id="A0AAE0FHI9"/>
<sequence>MRGTTTALSATRHGRTMWTRMFSSGPDDRSWSTITDTGAAEESGSPAPRGRGRGSSLPDPGSSAFQASGSPGSDEQRMIIKKGVGRGRPDLASDATSTDSQVVENPWEGRARENRPKIVPRGREPPSRADGFAAYDNLSRVTARDSGREEQRDDYHAPARSGRKIFRKEKEDDDEEFEIPEAELKGVMKSVGKSREFSEIDYDAIDHFFNMELDPQLRLPELGSNPEMWNEMTTRKPEDILTDEVFEHIEKAREQYALHQLLKPWHELELHPYEFEEDNDQFVNAEKDSGQFDDAEEAVEEAVIMDGSNSDGAASNEVAVTDSPSDEGEEEEYDEEIEASELLKQIAHETAYVAEKQGELEEVLAAAIKDGAQNEAEEIQKQLDELKEYGGQMLDAAIKVEAFKLQSTMSASEERELKRELEAEAKDTDTEGEDVVSFEKLKQMKEELDELESEEMQMKEQYSDRLPDAVLHADEEFIDQLLEQIAKIQENKRDPEQWEGLRQDAIEDFEMLEQARLEKEQARGASGLKHVKEEGAALAAMAEAIDIPKEDPLAELVQRAAHTMQGNRSMTYKQKAEAMDEILDSLDIPKKESVSG</sequence>
<comment type="caution">
    <text evidence="3">The sequence shown here is derived from an EMBL/GenBank/DDBJ whole genome shotgun (WGS) entry which is preliminary data.</text>
</comment>
<evidence type="ECO:0000313" key="4">
    <source>
        <dbReference type="Proteomes" id="UP001190700"/>
    </source>
</evidence>
<feature type="region of interest" description="Disordered" evidence="1">
    <location>
        <begin position="1"/>
        <end position="174"/>
    </location>
</feature>
<accession>A0AAE0FHI9</accession>
<gene>
    <name evidence="3" type="ORF">CYMTET_31223</name>
    <name evidence="2" type="ORF">CYMTET_31558</name>
</gene>
<feature type="region of interest" description="Disordered" evidence="1">
    <location>
        <begin position="409"/>
        <end position="434"/>
    </location>
</feature>